<dbReference type="Pfam" id="PF18075">
    <property type="entry name" value="FtsX_ECD"/>
    <property type="match status" value="1"/>
</dbReference>
<evidence type="ECO:0000256" key="3">
    <source>
        <dbReference type="ARBA" id="ARBA00021907"/>
    </source>
</evidence>
<gene>
    <name evidence="14" type="ORF">UX45_C0006G0036</name>
</gene>
<keyword evidence="6 11" id="KW-0812">Transmembrane</keyword>
<evidence type="ECO:0000256" key="2">
    <source>
        <dbReference type="ARBA" id="ARBA00007379"/>
    </source>
</evidence>
<evidence type="ECO:0000256" key="6">
    <source>
        <dbReference type="ARBA" id="ARBA00022692"/>
    </source>
</evidence>
<evidence type="ECO:0000313" key="15">
    <source>
        <dbReference type="Proteomes" id="UP000034705"/>
    </source>
</evidence>
<evidence type="ECO:0000256" key="9">
    <source>
        <dbReference type="ARBA" id="ARBA00023306"/>
    </source>
</evidence>
<dbReference type="EMBL" id="LCMG01000006">
    <property type="protein sequence ID" value="KKU33984.1"/>
    <property type="molecule type" value="Genomic_DNA"/>
</dbReference>
<feature type="transmembrane region" description="Helical" evidence="11">
    <location>
        <begin position="269"/>
        <end position="292"/>
    </location>
</feature>
<evidence type="ECO:0000256" key="4">
    <source>
        <dbReference type="ARBA" id="ARBA00022475"/>
    </source>
</evidence>
<dbReference type="PANTHER" id="PTHR47755">
    <property type="entry name" value="CELL DIVISION PROTEIN FTSX"/>
    <property type="match status" value="1"/>
</dbReference>
<keyword evidence="7 11" id="KW-1133">Transmembrane helix</keyword>
<protein>
    <recommendedName>
        <fullName evidence="3 10">Cell division protein FtsX</fullName>
    </recommendedName>
</protein>
<keyword evidence="9 10" id="KW-0131">Cell cycle</keyword>
<feature type="domain" description="ABC3 transporter permease C-terminal" evidence="12">
    <location>
        <begin position="182"/>
        <end position="302"/>
    </location>
</feature>
<evidence type="ECO:0000256" key="8">
    <source>
        <dbReference type="ARBA" id="ARBA00023136"/>
    </source>
</evidence>
<dbReference type="InterPro" id="IPR004513">
    <property type="entry name" value="FtsX"/>
</dbReference>
<dbReference type="Pfam" id="PF02687">
    <property type="entry name" value="FtsX"/>
    <property type="match status" value="1"/>
</dbReference>
<dbReference type="Gene3D" id="3.30.70.3040">
    <property type="match status" value="1"/>
</dbReference>
<keyword evidence="4 10" id="KW-1003">Cell membrane</keyword>
<dbReference type="GO" id="GO:0005886">
    <property type="term" value="C:plasma membrane"/>
    <property type="evidence" value="ECO:0007669"/>
    <property type="project" value="UniProtKB-SubCell"/>
</dbReference>
<reference evidence="14 15" key="1">
    <citation type="journal article" date="2015" name="Nature">
        <title>rRNA introns, odd ribosomes, and small enigmatic genomes across a large radiation of phyla.</title>
        <authorList>
            <person name="Brown C.T."/>
            <person name="Hug L.A."/>
            <person name="Thomas B.C."/>
            <person name="Sharon I."/>
            <person name="Castelle C.J."/>
            <person name="Singh A."/>
            <person name="Wilkins M.J."/>
            <person name="Williams K.H."/>
            <person name="Banfield J.F."/>
        </authorList>
    </citation>
    <scope>NUCLEOTIDE SEQUENCE [LARGE SCALE GENOMIC DNA]</scope>
</reference>
<evidence type="ECO:0000256" key="10">
    <source>
        <dbReference type="PIRNR" id="PIRNR003097"/>
    </source>
</evidence>
<comment type="similarity">
    <text evidence="2 10">Belongs to the ABC-4 integral membrane protein family. FtsX subfamily.</text>
</comment>
<evidence type="ECO:0000259" key="12">
    <source>
        <dbReference type="Pfam" id="PF02687"/>
    </source>
</evidence>
<sequence>MFIAFYRASKFAVQNFWRNVWLSLMTVSILLLTLLSINVLLVLNVVTDRAITYVEQRVDVSVYFYETVTEDQLTSVVSYLRTLTQVKDVQVVTAQEALARFQTQHEGDEEILQSLNEYGGNPFGSTLVVQAYHVDDFDFIISALDHPDYEEWIREKDFSNYQDIINSIEASTDRVRWFGYGLSGLFLLITALIVFNTVRMGIFIHREEIGIMRLVGASSWFIRSPFLLEAILYSFLATVLAGALLYPILLQVEPKVDAYFGSVTGLTVYFIQNGLWIFGGQFLLLALLNMIATTFAMRRYLKI</sequence>
<organism evidence="14 15">
    <name type="scientific">Candidatus Uhrbacteria bacterium GW2011_GWF2_46_218</name>
    <dbReference type="NCBI Taxonomy" id="1619001"/>
    <lineage>
        <taxon>Bacteria</taxon>
        <taxon>Candidatus Uhriibacteriota</taxon>
    </lineage>
</organism>
<evidence type="ECO:0000259" key="13">
    <source>
        <dbReference type="Pfam" id="PF18075"/>
    </source>
</evidence>
<feature type="domain" description="FtsX extracellular" evidence="13">
    <location>
        <begin position="58"/>
        <end position="144"/>
    </location>
</feature>
<comment type="caution">
    <text evidence="14">The sequence shown here is derived from an EMBL/GenBank/DDBJ whole genome shotgun (WGS) entry which is preliminary data.</text>
</comment>
<dbReference type="GO" id="GO:0051301">
    <property type="term" value="P:cell division"/>
    <property type="evidence" value="ECO:0007669"/>
    <property type="project" value="UniProtKB-KW"/>
</dbReference>
<proteinExistence type="inferred from homology"/>
<feature type="transmembrane region" description="Helical" evidence="11">
    <location>
        <begin position="226"/>
        <end position="249"/>
    </location>
</feature>
<evidence type="ECO:0000256" key="7">
    <source>
        <dbReference type="ARBA" id="ARBA00022989"/>
    </source>
</evidence>
<dbReference type="Proteomes" id="UP000034705">
    <property type="component" value="Unassembled WGS sequence"/>
</dbReference>
<dbReference type="InterPro" id="IPR040690">
    <property type="entry name" value="FtsX_ECD"/>
</dbReference>
<evidence type="ECO:0000256" key="5">
    <source>
        <dbReference type="ARBA" id="ARBA00022618"/>
    </source>
</evidence>
<feature type="transmembrane region" description="Helical" evidence="11">
    <location>
        <begin position="20"/>
        <end position="43"/>
    </location>
</feature>
<keyword evidence="8 10" id="KW-0472">Membrane</keyword>
<keyword evidence="5 10" id="KW-0132">Cell division</keyword>
<dbReference type="InterPro" id="IPR003838">
    <property type="entry name" value="ABC3_permease_C"/>
</dbReference>
<feature type="transmembrane region" description="Helical" evidence="11">
    <location>
        <begin position="177"/>
        <end position="205"/>
    </location>
</feature>
<evidence type="ECO:0000313" key="14">
    <source>
        <dbReference type="EMBL" id="KKU33984.1"/>
    </source>
</evidence>
<evidence type="ECO:0000256" key="11">
    <source>
        <dbReference type="SAM" id="Phobius"/>
    </source>
</evidence>
<comment type="subcellular location">
    <subcellularLocation>
        <location evidence="1">Cell membrane</location>
        <topology evidence="1">Multi-pass membrane protein</topology>
    </subcellularLocation>
</comment>
<evidence type="ECO:0000256" key="1">
    <source>
        <dbReference type="ARBA" id="ARBA00004651"/>
    </source>
</evidence>
<dbReference type="AlphaFoldDB" id="A0A0G1PMF8"/>
<dbReference type="PANTHER" id="PTHR47755:SF1">
    <property type="entry name" value="CELL DIVISION PROTEIN FTSX"/>
    <property type="match status" value="1"/>
</dbReference>
<accession>A0A0G1PMF8</accession>
<name>A0A0G1PMF8_9BACT</name>
<dbReference type="PIRSF" id="PIRSF003097">
    <property type="entry name" value="FtsX"/>
    <property type="match status" value="1"/>
</dbReference>